<evidence type="ECO:0000313" key="1">
    <source>
        <dbReference type="EMBL" id="GMN68634.1"/>
    </source>
</evidence>
<evidence type="ECO:0000313" key="2">
    <source>
        <dbReference type="Proteomes" id="UP001187192"/>
    </source>
</evidence>
<dbReference type="EMBL" id="BTGU01000660">
    <property type="protein sequence ID" value="GMN68634.1"/>
    <property type="molecule type" value="Genomic_DNA"/>
</dbReference>
<dbReference type="InterPro" id="IPR027417">
    <property type="entry name" value="P-loop_NTPase"/>
</dbReference>
<dbReference type="Proteomes" id="UP001187192">
    <property type="component" value="Unassembled WGS sequence"/>
</dbReference>
<comment type="caution">
    <text evidence="1">The sequence shown here is derived from an EMBL/GenBank/DDBJ whole genome shotgun (WGS) entry which is preliminary data.</text>
</comment>
<dbReference type="Gene3D" id="3.40.50.300">
    <property type="entry name" value="P-loop containing nucleotide triphosphate hydrolases"/>
    <property type="match status" value="1"/>
</dbReference>
<keyword evidence="2" id="KW-1185">Reference proteome</keyword>
<dbReference type="SUPFAM" id="SSF52540">
    <property type="entry name" value="P-loop containing nucleoside triphosphate hydrolases"/>
    <property type="match status" value="1"/>
</dbReference>
<gene>
    <name evidence="1" type="ORF">TIFTF001_037691</name>
</gene>
<organism evidence="1 2">
    <name type="scientific">Ficus carica</name>
    <name type="common">Common fig</name>
    <dbReference type="NCBI Taxonomy" id="3494"/>
    <lineage>
        <taxon>Eukaryota</taxon>
        <taxon>Viridiplantae</taxon>
        <taxon>Streptophyta</taxon>
        <taxon>Embryophyta</taxon>
        <taxon>Tracheophyta</taxon>
        <taxon>Spermatophyta</taxon>
        <taxon>Magnoliopsida</taxon>
        <taxon>eudicotyledons</taxon>
        <taxon>Gunneridae</taxon>
        <taxon>Pentapetalae</taxon>
        <taxon>rosids</taxon>
        <taxon>fabids</taxon>
        <taxon>Rosales</taxon>
        <taxon>Moraceae</taxon>
        <taxon>Ficeae</taxon>
        <taxon>Ficus</taxon>
    </lineage>
</organism>
<sequence>MTCLWRSRLKLHPRSWNESKMSALKKVVAFLTSFIEFDKTVRDETTNILKDLKITACSFARVLIKEEILKLLLSDEASRNKIGVLPIVDMGGLGKTTLARLVDNDDIVSPYTLITEEQAELQGQLKEA</sequence>
<dbReference type="AlphaFoldDB" id="A0AA88E617"/>
<proteinExistence type="predicted"/>
<protein>
    <recommendedName>
        <fullName evidence="3">NB-ARC domain-containing protein</fullName>
    </recommendedName>
</protein>
<evidence type="ECO:0008006" key="3">
    <source>
        <dbReference type="Google" id="ProtNLM"/>
    </source>
</evidence>
<reference evidence="1" key="1">
    <citation type="submission" date="2023-07" db="EMBL/GenBank/DDBJ databases">
        <title>draft genome sequence of fig (Ficus carica).</title>
        <authorList>
            <person name="Takahashi T."/>
            <person name="Nishimura K."/>
        </authorList>
    </citation>
    <scope>NUCLEOTIDE SEQUENCE</scope>
</reference>
<name>A0AA88E617_FICCA</name>
<accession>A0AA88E617</accession>